<keyword evidence="4" id="KW-0572">Peptidoglycan-anchor</keyword>
<keyword evidence="8" id="KW-0396">Initiation factor</keyword>
<feature type="region of interest" description="Disordered" evidence="5">
    <location>
        <begin position="34"/>
        <end position="142"/>
    </location>
</feature>
<keyword evidence="2" id="KW-0964">Secreted</keyword>
<feature type="compositionally biased region" description="Acidic residues" evidence="5">
    <location>
        <begin position="53"/>
        <end position="71"/>
    </location>
</feature>
<feature type="compositionally biased region" description="Basic and acidic residues" evidence="5">
    <location>
        <begin position="587"/>
        <end position="637"/>
    </location>
</feature>
<evidence type="ECO:0000256" key="1">
    <source>
        <dbReference type="ARBA" id="ARBA00022512"/>
    </source>
</evidence>
<feature type="compositionally biased region" description="Polar residues" evidence="5">
    <location>
        <begin position="38"/>
        <end position="50"/>
    </location>
</feature>
<keyword evidence="6" id="KW-1133">Transmembrane helix</keyword>
<feature type="compositionally biased region" description="Basic and acidic residues" evidence="5">
    <location>
        <begin position="400"/>
        <end position="430"/>
    </location>
</feature>
<dbReference type="PRINTS" id="PR01217">
    <property type="entry name" value="PRICHEXTENSN"/>
</dbReference>
<dbReference type="PROSITE" id="PS50847">
    <property type="entry name" value="GRAM_POS_ANCHORING"/>
    <property type="match status" value="1"/>
</dbReference>
<keyword evidence="1" id="KW-0134">Cell wall</keyword>
<feature type="transmembrane region" description="Helical" evidence="6">
    <location>
        <begin position="725"/>
        <end position="743"/>
    </location>
</feature>
<name>A0A0Z8H547_STRSU</name>
<dbReference type="NCBIfam" id="TIGR01167">
    <property type="entry name" value="LPXTG_anchor"/>
    <property type="match status" value="1"/>
</dbReference>
<keyword evidence="8" id="KW-0648">Protein biosynthesis</keyword>
<proteinExistence type="predicted"/>
<evidence type="ECO:0000256" key="6">
    <source>
        <dbReference type="SAM" id="Phobius"/>
    </source>
</evidence>
<keyword evidence="6" id="KW-0472">Membrane</keyword>
<evidence type="ECO:0000259" key="7">
    <source>
        <dbReference type="PROSITE" id="PS50847"/>
    </source>
</evidence>
<dbReference type="InterPro" id="IPR019931">
    <property type="entry name" value="LPXTG_anchor"/>
</dbReference>
<protein>
    <submittedName>
        <fullName evidence="8">Translation initiation factor 2 (IF-2; GTPase)</fullName>
    </submittedName>
</protein>
<evidence type="ECO:0000256" key="2">
    <source>
        <dbReference type="ARBA" id="ARBA00022525"/>
    </source>
</evidence>
<feature type="compositionally biased region" description="Pro residues" evidence="5">
    <location>
        <begin position="452"/>
        <end position="463"/>
    </location>
</feature>
<feature type="region of interest" description="Disordered" evidence="5">
    <location>
        <begin position="315"/>
        <end position="724"/>
    </location>
</feature>
<feature type="compositionally biased region" description="Basic and acidic residues" evidence="5">
    <location>
        <begin position="377"/>
        <end position="391"/>
    </location>
</feature>
<dbReference type="RefSeq" id="WP_044759278.1">
    <property type="nucleotide sequence ID" value="NZ_CEEJ01000103.1"/>
</dbReference>
<feature type="compositionally biased region" description="Low complexity" evidence="5">
    <location>
        <begin position="338"/>
        <end position="354"/>
    </location>
</feature>
<evidence type="ECO:0000313" key="9">
    <source>
        <dbReference type="Proteomes" id="UP000072083"/>
    </source>
</evidence>
<gene>
    <name evidence="8" type="primary">fhaB</name>
    <name evidence="8" type="ORF">ERS132406_01668</name>
</gene>
<accession>A0A0Z8H547</accession>
<feature type="compositionally biased region" description="Pro residues" evidence="5">
    <location>
        <begin position="432"/>
        <end position="444"/>
    </location>
</feature>
<evidence type="ECO:0000256" key="4">
    <source>
        <dbReference type="ARBA" id="ARBA00023088"/>
    </source>
</evidence>
<feature type="compositionally biased region" description="Polar residues" evidence="5">
    <location>
        <begin position="124"/>
        <end position="135"/>
    </location>
</feature>
<keyword evidence="6" id="KW-0812">Transmembrane</keyword>
<reference evidence="8 9" key="1">
    <citation type="submission" date="2016-02" db="EMBL/GenBank/DDBJ databases">
        <authorList>
            <consortium name="Pathogen Informatics"/>
        </authorList>
    </citation>
    <scope>NUCLEOTIDE SEQUENCE [LARGE SCALE GENOMIC DNA]</scope>
    <source>
        <strain evidence="8 9">LSS44</strain>
    </source>
</reference>
<evidence type="ECO:0000256" key="3">
    <source>
        <dbReference type="ARBA" id="ARBA00022729"/>
    </source>
</evidence>
<feature type="compositionally biased region" description="Basic and acidic residues" evidence="5">
    <location>
        <begin position="645"/>
        <end position="701"/>
    </location>
</feature>
<feature type="compositionally biased region" description="Basic and acidic residues" evidence="5">
    <location>
        <begin position="320"/>
        <end position="329"/>
    </location>
</feature>
<sequence length="749" mass="82130">MSKQKVVSSLLLSTVVLGGLAFYSTTTVKAESLEPDVTSVNASDATNKPVVSNEEESDFLAEEEEFEESDAPVETLNEEIKDVTEPEALLQPRAMMSDSETSGMEEIPMNDEPSDNTEEKVEKQQSPLIQTSNADYKSGKDQEKLRTSVSINLLKAEEGQIQWKVTFDTSEWSFNVKHGGVYFILPNGLDLTKIVDNNQHDITASFPTDINDYRNSGQEKYRFFSSKQGLDNENGFNSQWNWSAGQANPSETVNSWKSGNRLSKIYFINQITDTTELTYTLTAKVTEPNQQSFPLLAVMKSFTYTNSKSTEVTSLGAREITLEKEKPLPPKETPAPSAPEEQPKETPAPSAPSTPEKKPESPKEDPKPDAPQDPSTPEEKPQVPEEPKQEPDAPSPEVPTPKEEPAPTPKEEDTPAPKGDAEAPKDEKEVPAPVPTPDVEPAPTPKEEDAPTPVPDTPVPAPAPKEETQEPKTEEKTPETKKETPAPVPTPEVEAPKAEEETPAPAPIPEVPQVPDAPKEEPQVPSIPEEQPKETPAPEEPKKEDTPQTPQAPSTPKEEAPKEEVPTPPAPSVPEEQPKETPTPEVPKQEDVQPEAPKSDEVESDKQMPETKQPDMKQPKADDMPKEQKPKADEPKAEQPQMDKPQMEAPKKDSEAPKSDKVESDKPMPETKQPDMKQPKADKPEAEKAQMPRTEGMKPESKASMMPKAEAPKATLPNTGEASSAIGWLGGALATLATGLYLFKNKKEE</sequence>
<feature type="compositionally biased region" description="Basic and acidic residues" evidence="5">
    <location>
        <begin position="464"/>
        <end position="484"/>
    </location>
</feature>
<evidence type="ECO:0000313" key="8">
    <source>
        <dbReference type="EMBL" id="CYV10718.1"/>
    </source>
</evidence>
<keyword evidence="3" id="KW-0732">Signal</keyword>
<dbReference type="GO" id="GO:0003743">
    <property type="term" value="F:translation initiation factor activity"/>
    <property type="evidence" value="ECO:0007669"/>
    <property type="project" value="UniProtKB-KW"/>
</dbReference>
<evidence type="ECO:0000256" key="5">
    <source>
        <dbReference type="SAM" id="MobiDB-lite"/>
    </source>
</evidence>
<feature type="compositionally biased region" description="Basic and acidic residues" evidence="5">
    <location>
        <begin position="556"/>
        <end position="565"/>
    </location>
</feature>
<dbReference type="EMBL" id="FIGZ01000019">
    <property type="protein sequence ID" value="CYV10718.1"/>
    <property type="molecule type" value="Genomic_DNA"/>
</dbReference>
<feature type="domain" description="Gram-positive cocci surface proteins LPxTG" evidence="7">
    <location>
        <begin position="716"/>
        <end position="749"/>
    </location>
</feature>
<dbReference type="Pfam" id="PF00746">
    <property type="entry name" value="Gram_pos_anchor"/>
    <property type="match status" value="1"/>
</dbReference>
<organism evidence="8 9">
    <name type="scientific">Streptococcus suis</name>
    <dbReference type="NCBI Taxonomy" id="1307"/>
    <lineage>
        <taxon>Bacteria</taxon>
        <taxon>Bacillati</taxon>
        <taxon>Bacillota</taxon>
        <taxon>Bacilli</taxon>
        <taxon>Lactobacillales</taxon>
        <taxon>Streptococcaceae</taxon>
        <taxon>Streptococcus</taxon>
    </lineage>
</organism>
<dbReference type="AlphaFoldDB" id="A0A0Z8H547"/>
<feature type="compositionally biased region" description="Basic and acidic residues" evidence="5">
    <location>
        <begin position="355"/>
        <end position="370"/>
    </location>
</feature>
<dbReference type="Proteomes" id="UP000072083">
    <property type="component" value="Unassembled WGS sequence"/>
</dbReference>